<dbReference type="RefSeq" id="WP_272779738.1">
    <property type="nucleotide sequence ID" value="NZ_JAQQLI010000055.1"/>
</dbReference>
<name>A0ABT5JGR6_RHOTP</name>
<reference evidence="2" key="1">
    <citation type="journal article" date="2023" name="Microbiol Resour">
        <title>Genome Sequences of Rhodoplanes serenus and Two Thermotolerant Strains, Rhodoplanes tepidamans and 'Rhodoplanes cryptolactis,' Further Refine the Genus.</title>
        <authorList>
            <person name="Rayyan A.A."/>
            <person name="Kyndt J.A."/>
        </authorList>
    </citation>
    <scope>NUCLEOTIDE SEQUENCE</scope>
    <source>
        <strain evidence="2">DSM 9987</strain>
    </source>
</reference>
<keyword evidence="1" id="KW-1133">Transmembrane helix</keyword>
<evidence type="ECO:0000313" key="3">
    <source>
        <dbReference type="Proteomes" id="UP001165652"/>
    </source>
</evidence>
<organism evidence="2 3">
    <name type="scientific">Rhodoplanes tepidamans</name>
    <name type="common">Rhodoplanes cryptolactis</name>
    <dbReference type="NCBI Taxonomy" id="200616"/>
    <lineage>
        <taxon>Bacteria</taxon>
        <taxon>Pseudomonadati</taxon>
        <taxon>Pseudomonadota</taxon>
        <taxon>Alphaproteobacteria</taxon>
        <taxon>Hyphomicrobiales</taxon>
        <taxon>Nitrobacteraceae</taxon>
        <taxon>Rhodoplanes</taxon>
    </lineage>
</organism>
<proteinExistence type="predicted"/>
<feature type="transmembrane region" description="Helical" evidence="1">
    <location>
        <begin position="20"/>
        <end position="36"/>
    </location>
</feature>
<evidence type="ECO:0000256" key="1">
    <source>
        <dbReference type="SAM" id="Phobius"/>
    </source>
</evidence>
<keyword evidence="3" id="KW-1185">Reference proteome</keyword>
<protein>
    <submittedName>
        <fullName evidence="2">Uncharacterized protein</fullName>
    </submittedName>
</protein>
<evidence type="ECO:0000313" key="2">
    <source>
        <dbReference type="EMBL" id="MDC7788905.1"/>
    </source>
</evidence>
<reference evidence="2" key="2">
    <citation type="submission" date="2023-02" db="EMBL/GenBank/DDBJ databases">
        <authorList>
            <person name="Rayyan A."/>
            <person name="Meyer T."/>
            <person name="Kyndt J.A."/>
        </authorList>
    </citation>
    <scope>NUCLEOTIDE SEQUENCE</scope>
    <source>
        <strain evidence="2">DSM 9987</strain>
    </source>
</reference>
<comment type="caution">
    <text evidence="2">The sequence shown here is derived from an EMBL/GenBank/DDBJ whole genome shotgun (WGS) entry which is preliminary data.</text>
</comment>
<dbReference type="EMBL" id="JAQQLI010000055">
    <property type="protein sequence ID" value="MDC7788905.1"/>
    <property type="molecule type" value="Genomic_DNA"/>
</dbReference>
<gene>
    <name evidence="2" type="ORF">PQJ73_24750</name>
</gene>
<accession>A0ABT5JGR6</accession>
<sequence>MQNRSPRPVERRVVQSRRVVLICIVFVAMIVATLTVEQTFDRPIRRFLSTPPLDREVSHVGTIRLAPNHDGRCPRYVFDNDTGWIVPYGSASCDIFEQPPARFGSGGTDRMDTIREGFRRR</sequence>
<keyword evidence="1" id="KW-0472">Membrane</keyword>
<keyword evidence="1" id="KW-0812">Transmembrane</keyword>
<dbReference type="Proteomes" id="UP001165652">
    <property type="component" value="Unassembled WGS sequence"/>
</dbReference>